<dbReference type="AlphaFoldDB" id="A0A0S4JHR9"/>
<feature type="compositionally biased region" description="Basic and acidic residues" evidence="1">
    <location>
        <begin position="90"/>
        <end position="99"/>
    </location>
</feature>
<evidence type="ECO:0000313" key="2">
    <source>
        <dbReference type="EMBL" id="CUG89684.1"/>
    </source>
</evidence>
<gene>
    <name evidence="2" type="ORF">BSAL_22730</name>
</gene>
<accession>A0A0S4JHR9</accession>
<sequence length="114" mass="13670">MEKQVKSVCWRPKHALIECVVRTKCFEEKNDVEDCVTVSDCHLERKNWVLCKLNAMNPRYRLRGNPYDIASEDQRKIEARNERIMKRDLEEEGFWREKQQQPNPAQPQQQPAKK</sequence>
<proteinExistence type="predicted"/>
<protein>
    <submittedName>
        <fullName evidence="2">Cytochrome c oxidase assembly protein PET191, putative</fullName>
    </submittedName>
</protein>
<keyword evidence="3" id="KW-1185">Reference proteome</keyword>
<organism evidence="2 3">
    <name type="scientific">Bodo saltans</name>
    <name type="common">Flagellated protozoan</name>
    <dbReference type="NCBI Taxonomy" id="75058"/>
    <lineage>
        <taxon>Eukaryota</taxon>
        <taxon>Discoba</taxon>
        <taxon>Euglenozoa</taxon>
        <taxon>Kinetoplastea</taxon>
        <taxon>Metakinetoplastina</taxon>
        <taxon>Eubodonida</taxon>
        <taxon>Bodonidae</taxon>
        <taxon>Bodo</taxon>
    </lineage>
</organism>
<dbReference type="OrthoDB" id="268590at2759"/>
<dbReference type="Proteomes" id="UP000051952">
    <property type="component" value="Unassembled WGS sequence"/>
</dbReference>
<name>A0A0S4JHR9_BODSA</name>
<dbReference type="VEuPathDB" id="TriTrypDB:BSAL_22730"/>
<feature type="region of interest" description="Disordered" evidence="1">
    <location>
        <begin position="90"/>
        <end position="114"/>
    </location>
</feature>
<feature type="compositionally biased region" description="Low complexity" evidence="1">
    <location>
        <begin position="100"/>
        <end position="114"/>
    </location>
</feature>
<evidence type="ECO:0000313" key="3">
    <source>
        <dbReference type="Proteomes" id="UP000051952"/>
    </source>
</evidence>
<evidence type="ECO:0000256" key="1">
    <source>
        <dbReference type="SAM" id="MobiDB-lite"/>
    </source>
</evidence>
<reference evidence="3" key="1">
    <citation type="submission" date="2015-09" db="EMBL/GenBank/DDBJ databases">
        <authorList>
            <consortium name="Pathogen Informatics"/>
        </authorList>
    </citation>
    <scope>NUCLEOTIDE SEQUENCE [LARGE SCALE GENOMIC DNA]</scope>
    <source>
        <strain evidence="3">Lake Konstanz</strain>
    </source>
</reference>
<dbReference type="InterPro" id="IPR018793">
    <property type="entry name" value="Cyt_c_oxidase_assmbl_Pet191"/>
</dbReference>
<dbReference type="Pfam" id="PF10203">
    <property type="entry name" value="Pet191_N"/>
    <property type="match status" value="1"/>
</dbReference>
<dbReference type="EMBL" id="CYKH01001759">
    <property type="protein sequence ID" value="CUG89684.1"/>
    <property type="molecule type" value="Genomic_DNA"/>
</dbReference>
<dbReference type="OMA" id="LIECIVM"/>